<proteinExistence type="predicted"/>
<evidence type="ECO:0000259" key="4">
    <source>
        <dbReference type="Pfam" id="PF21773"/>
    </source>
</evidence>
<dbReference type="Proteomes" id="UP001562425">
    <property type="component" value="Unassembled WGS sequence"/>
</dbReference>
<comment type="caution">
    <text evidence="5">The sequence shown here is derived from an EMBL/GenBank/DDBJ whole genome shotgun (WGS) entry which is preliminary data.</text>
</comment>
<protein>
    <recommendedName>
        <fullName evidence="4">ODAD1 central coiled coil region domain-containing protein</fullName>
    </recommendedName>
</protein>
<accession>A0ABD1DBV9</accession>
<gene>
    <name evidence="5" type="ORF">pipiens_002651</name>
</gene>
<keyword evidence="6" id="KW-1185">Reference proteome</keyword>
<name>A0ABD1DBV9_CULPP</name>
<evidence type="ECO:0000256" key="3">
    <source>
        <dbReference type="SAM" id="MobiDB-lite"/>
    </source>
</evidence>
<evidence type="ECO:0000256" key="1">
    <source>
        <dbReference type="ARBA" id="ARBA00023054"/>
    </source>
</evidence>
<sequence>MHRYLSGHHILSNSTVLSDESVFKMDLVHAHVVVRETAVGVLPMYYDHEHRMSRYGILDQTLNVVIYKFRLGKRSALSSLQNVQPAEDVLGDGRRRAVRDGAAGRGGKQPAAQTPPNAPDRSRHLPGHQEQIAAQVPRKFATVGARKQQLRLQLDCEENGVHSKRESELESVLEEGYERQEKAAHDLKVKKDALWELEGHIKKIHREIAEVRKNEVTDIRYNETIARAQRSVRKLENRLDVMNKKSGIAMADNAQLRQTIDHMLQERATFNIMWEKLVNKLNEGKRYMMDLIDQSTSAYDTREELCTKLQILKDKGLAEKASHVQEMRELQRKLDHDAKLQEFLGIKGQRRSNTELEEREAQKRQKMLENLERQYAEYEQIMTRIMSFSGEDDIDRLVAKFIKKEEENFALFNYVNELSHEVETLTESVQLLQDKITEQMAINESKVSSVDDNIDTLRRNEREGRESADTAFNLKQEWDVKLDELLRMSERIYKMLHCDEAPILNLLTARTVTLNNAKLFLGIIERRVGNIISNVNYVEPTTKILGKKDRVPNFNVKESAKIRIERN</sequence>
<dbReference type="PANTHER" id="PTHR21694">
    <property type="entry name" value="COILED-COIL DOMAIN-CONTAINING PROTEIN 63"/>
    <property type="match status" value="1"/>
</dbReference>
<dbReference type="Pfam" id="PF21773">
    <property type="entry name" value="ODAD1_CC"/>
    <property type="match status" value="1"/>
</dbReference>
<dbReference type="InterPro" id="IPR049258">
    <property type="entry name" value="ODAD1_CC"/>
</dbReference>
<evidence type="ECO:0000313" key="6">
    <source>
        <dbReference type="Proteomes" id="UP001562425"/>
    </source>
</evidence>
<feature type="region of interest" description="Disordered" evidence="3">
    <location>
        <begin position="91"/>
        <end position="125"/>
    </location>
</feature>
<feature type="domain" description="ODAD1 central coiled coil region" evidence="4">
    <location>
        <begin position="229"/>
        <end position="507"/>
    </location>
</feature>
<reference evidence="5 6" key="1">
    <citation type="submission" date="2024-05" db="EMBL/GenBank/DDBJ databases">
        <title>Culex pipiens pipiens assembly and annotation.</title>
        <authorList>
            <person name="Alout H."/>
            <person name="Durand T."/>
        </authorList>
    </citation>
    <scope>NUCLEOTIDE SEQUENCE [LARGE SCALE GENOMIC DNA]</scope>
    <source>
        <strain evidence="5">HA-2024</strain>
        <tissue evidence="5">Whole body</tissue>
    </source>
</reference>
<organism evidence="5 6">
    <name type="scientific">Culex pipiens pipiens</name>
    <name type="common">Northern house mosquito</name>
    <dbReference type="NCBI Taxonomy" id="38569"/>
    <lineage>
        <taxon>Eukaryota</taxon>
        <taxon>Metazoa</taxon>
        <taxon>Ecdysozoa</taxon>
        <taxon>Arthropoda</taxon>
        <taxon>Hexapoda</taxon>
        <taxon>Insecta</taxon>
        <taxon>Pterygota</taxon>
        <taxon>Neoptera</taxon>
        <taxon>Endopterygota</taxon>
        <taxon>Diptera</taxon>
        <taxon>Nematocera</taxon>
        <taxon>Culicoidea</taxon>
        <taxon>Culicidae</taxon>
        <taxon>Culicinae</taxon>
        <taxon>Culicini</taxon>
        <taxon>Culex</taxon>
        <taxon>Culex</taxon>
    </lineage>
</organism>
<feature type="coiled-coil region" evidence="2">
    <location>
        <begin position="354"/>
        <end position="381"/>
    </location>
</feature>
<dbReference type="PANTHER" id="PTHR21694:SF18">
    <property type="entry name" value="COILED-COIL DOMAIN-CONTAINING PROTEIN 63"/>
    <property type="match status" value="1"/>
</dbReference>
<keyword evidence="1 2" id="KW-0175">Coiled coil</keyword>
<evidence type="ECO:0000313" key="5">
    <source>
        <dbReference type="EMBL" id="KAL1396562.1"/>
    </source>
</evidence>
<dbReference type="EMBL" id="JBEHCU010006668">
    <property type="protein sequence ID" value="KAL1396562.1"/>
    <property type="molecule type" value="Genomic_DNA"/>
</dbReference>
<dbReference type="AlphaFoldDB" id="A0ABD1DBV9"/>
<evidence type="ECO:0000256" key="2">
    <source>
        <dbReference type="SAM" id="Coils"/>
    </source>
</evidence>
<dbReference type="InterPro" id="IPR051876">
    <property type="entry name" value="ODA-DC/CCD"/>
</dbReference>